<sequence>MATPWPIETQKAFDTYVKNGGGFVSVHAANNSFPEWEAYIKMIGLGGSNRTEKDGLYIYYDNLGIRVINTSKGAAGTYGEKHRFPITIQNMGYPITKDMLKVGMTGIDEYYAKLRGLVENITVLATGKYLSENALTGGQETVLMIIEYGKGRVFHNALGYDIDSFENVGFIVFFLGGDSNERLLVG</sequence>
<evidence type="ECO:0000259" key="1">
    <source>
        <dbReference type="Pfam" id="PF06283"/>
    </source>
</evidence>
<dbReference type="PANTHER" id="PTHR40469">
    <property type="entry name" value="SECRETED GLYCOSYL HYDROLASE"/>
    <property type="match status" value="1"/>
</dbReference>
<reference evidence="2" key="1">
    <citation type="journal article" date="2015" name="Nature">
        <title>Complex archaea that bridge the gap between prokaryotes and eukaryotes.</title>
        <authorList>
            <person name="Spang A."/>
            <person name="Saw J.H."/>
            <person name="Jorgensen S.L."/>
            <person name="Zaremba-Niedzwiedzka K."/>
            <person name="Martijn J."/>
            <person name="Lind A.E."/>
            <person name="van Eijk R."/>
            <person name="Schleper C."/>
            <person name="Guy L."/>
            <person name="Ettema T.J."/>
        </authorList>
    </citation>
    <scope>NUCLEOTIDE SEQUENCE</scope>
</reference>
<dbReference type="AlphaFoldDB" id="A0A0F9VM07"/>
<dbReference type="Pfam" id="PF06283">
    <property type="entry name" value="ThuA"/>
    <property type="match status" value="1"/>
</dbReference>
<comment type="caution">
    <text evidence="2">The sequence shown here is derived from an EMBL/GenBank/DDBJ whole genome shotgun (WGS) entry which is preliminary data.</text>
</comment>
<organism evidence="2">
    <name type="scientific">marine sediment metagenome</name>
    <dbReference type="NCBI Taxonomy" id="412755"/>
    <lineage>
        <taxon>unclassified sequences</taxon>
        <taxon>metagenomes</taxon>
        <taxon>ecological metagenomes</taxon>
    </lineage>
</organism>
<dbReference type="InterPro" id="IPR029062">
    <property type="entry name" value="Class_I_gatase-like"/>
</dbReference>
<evidence type="ECO:0000313" key="2">
    <source>
        <dbReference type="EMBL" id="KKO06176.1"/>
    </source>
</evidence>
<accession>A0A0F9VM07</accession>
<dbReference type="PANTHER" id="PTHR40469:SF2">
    <property type="entry name" value="GALACTOSE-BINDING DOMAIN-LIKE SUPERFAMILY PROTEIN"/>
    <property type="match status" value="1"/>
</dbReference>
<name>A0A0F9VM07_9ZZZZ</name>
<proteinExistence type="predicted"/>
<feature type="domain" description="ThuA-like" evidence="1">
    <location>
        <begin position="8"/>
        <end position="177"/>
    </location>
</feature>
<dbReference type="Gene3D" id="3.40.50.880">
    <property type="match status" value="1"/>
</dbReference>
<protein>
    <recommendedName>
        <fullName evidence="1">ThuA-like domain-containing protein</fullName>
    </recommendedName>
</protein>
<gene>
    <name evidence="2" type="ORF">LCGC14_0065940</name>
</gene>
<dbReference type="InterPro" id="IPR029010">
    <property type="entry name" value="ThuA-like"/>
</dbReference>
<dbReference type="SUPFAM" id="SSF52317">
    <property type="entry name" value="Class I glutamine amidotransferase-like"/>
    <property type="match status" value="1"/>
</dbReference>
<dbReference type="EMBL" id="LAZR01000016">
    <property type="protein sequence ID" value="KKO06176.1"/>
    <property type="molecule type" value="Genomic_DNA"/>
</dbReference>